<keyword evidence="3" id="KW-1003">Cell membrane</keyword>
<dbReference type="Gene3D" id="1.10.3720.10">
    <property type="entry name" value="MetI-like"/>
    <property type="match status" value="1"/>
</dbReference>
<dbReference type="Proteomes" id="UP000572680">
    <property type="component" value="Unassembled WGS sequence"/>
</dbReference>
<proteinExistence type="inferred from homology"/>
<organism evidence="10 11">
    <name type="scientific">Actinomadura namibiensis</name>
    <dbReference type="NCBI Taxonomy" id="182080"/>
    <lineage>
        <taxon>Bacteria</taxon>
        <taxon>Bacillati</taxon>
        <taxon>Actinomycetota</taxon>
        <taxon>Actinomycetes</taxon>
        <taxon>Streptosporangiales</taxon>
        <taxon>Thermomonosporaceae</taxon>
        <taxon>Actinomadura</taxon>
    </lineage>
</organism>
<evidence type="ECO:0000256" key="1">
    <source>
        <dbReference type="ARBA" id="ARBA00004651"/>
    </source>
</evidence>
<evidence type="ECO:0000256" key="6">
    <source>
        <dbReference type="ARBA" id="ARBA00023136"/>
    </source>
</evidence>
<evidence type="ECO:0000259" key="9">
    <source>
        <dbReference type="PROSITE" id="PS50928"/>
    </source>
</evidence>
<dbReference type="GO" id="GO:0005886">
    <property type="term" value="C:plasma membrane"/>
    <property type="evidence" value="ECO:0007669"/>
    <property type="project" value="UniProtKB-SubCell"/>
</dbReference>
<dbReference type="InterPro" id="IPR000515">
    <property type="entry name" value="MetI-like"/>
</dbReference>
<dbReference type="EMBL" id="JACJIA010000004">
    <property type="protein sequence ID" value="MBA8952247.1"/>
    <property type="molecule type" value="Genomic_DNA"/>
</dbReference>
<gene>
    <name evidence="10" type="ORF">HNR61_003887</name>
</gene>
<evidence type="ECO:0000256" key="8">
    <source>
        <dbReference type="SAM" id="SignalP"/>
    </source>
</evidence>
<dbReference type="RefSeq" id="WP_182844494.1">
    <property type="nucleotide sequence ID" value="NZ_BAAALP010000018.1"/>
</dbReference>
<dbReference type="Pfam" id="PF00528">
    <property type="entry name" value="BPD_transp_1"/>
    <property type="match status" value="1"/>
</dbReference>
<dbReference type="PANTHER" id="PTHR30151:SF0">
    <property type="entry name" value="ABC TRANSPORTER PERMEASE PROTEIN MJ0413-RELATED"/>
    <property type="match status" value="1"/>
</dbReference>
<feature type="transmembrane region" description="Helical" evidence="7">
    <location>
        <begin position="63"/>
        <end position="89"/>
    </location>
</feature>
<dbReference type="CDD" id="cd06261">
    <property type="entry name" value="TM_PBP2"/>
    <property type="match status" value="1"/>
</dbReference>
<comment type="similarity">
    <text evidence="7">Belongs to the binding-protein-dependent transport system permease family.</text>
</comment>
<comment type="caution">
    <text evidence="10">The sequence shown here is derived from an EMBL/GenBank/DDBJ whole genome shotgun (WGS) entry which is preliminary data.</text>
</comment>
<sequence>MRPRRLLLGALGALGVIAAAELASRTGLVDPAALPPASTVLAEAGRLAADSDYLTDLVATLRVWAGGLLLAVLVAVPLGVVLGSVPALGTAARVLVEMCRPIPSVALIPLVMVLFSSATQMTMSLVFYASLWPILVNTLYALRDVDPVAKETLASFGFGRLSVLWRVSLPSAAPFIATGVRISASVALLVSISTELLAGGDDGLGIFLTESQSGGGQIDVMLAVACWAGLLGLLINALLVGAERMAFRWNTARVEGIS</sequence>
<keyword evidence="5 7" id="KW-1133">Transmembrane helix</keyword>
<keyword evidence="8" id="KW-0732">Signal</keyword>
<dbReference type="AlphaFoldDB" id="A0A7W3LQ79"/>
<dbReference type="PROSITE" id="PS50928">
    <property type="entry name" value="ABC_TM1"/>
    <property type="match status" value="1"/>
</dbReference>
<name>A0A7W3LQ79_ACTNM</name>
<feature type="domain" description="ABC transmembrane type-1" evidence="9">
    <location>
        <begin position="57"/>
        <end position="239"/>
    </location>
</feature>
<dbReference type="InterPro" id="IPR035906">
    <property type="entry name" value="MetI-like_sf"/>
</dbReference>
<evidence type="ECO:0000313" key="10">
    <source>
        <dbReference type="EMBL" id="MBA8952247.1"/>
    </source>
</evidence>
<comment type="subcellular location">
    <subcellularLocation>
        <location evidence="1 7">Cell membrane</location>
        <topology evidence="1 7">Multi-pass membrane protein</topology>
    </subcellularLocation>
</comment>
<feature type="transmembrane region" description="Helical" evidence="7">
    <location>
        <begin position="101"/>
        <end position="119"/>
    </location>
</feature>
<evidence type="ECO:0000256" key="4">
    <source>
        <dbReference type="ARBA" id="ARBA00022692"/>
    </source>
</evidence>
<keyword evidence="6 7" id="KW-0472">Membrane</keyword>
<evidence type="ECO:0000256" key="5">
    <source>
        <dbReference type="ARBA" id="ARBA00022989"/>
    </source>
</evidence>
<evidence type="ECO:0000256" key="3">
    <source>
        <dbReference type="ARBA" id="ARBA00022475"/>
    </source>
</evidence>
<dbReference type="GO" id="GO:0055085">
    <property type="term" value="P:transmembrane transport"/>
    <property type="evidence" value="ECO:0007669"/>
    <property type="project" value="InterPro"/>
</dbReference>
<protein>
    <submittedName>
        <fullName evidence="10">NitT/TauT family transport system permease protein</fullName>
    </submittedName>
</protein>
<reference evidence="10 11" key="1">
    <citation type="submission" date="2020-08" db="EMBL/GenBank/DDBJ databases">
        <title>Genomic Encyclopedia of Type Strains, Phase IV (KMG-IV): sequencing the most valuable type-strain genomes for metagenomic binning, comparative biology and taxonomic classification.</title>
        <authorList>
            <person name="Goeker M."/>
        </authorList>
    </citation>
    <scope>NUCLEOTIDE SEQUENCE [LARGE SCALE GENOMIC DNA]</scope>
    <source>
        <strain evidence="10 11">DSM 44197</strain>
    </source>
</reference>
<feature type="transmembrane region" description="Helical" evidence="7">
    <location>
        <begin position="220"/>
        <end position="240"/>
    </location>
</feature>
<dbReference type="SUPFAM" id="SSF161098">
    <property type="entry name" value="MetI-like"/>
    <property type="match status" value="1"/>
</dbReference>
<keyword evidence="2 7" id="KW-0813">Transport</keyword>
<accession>A0A7W3LQ79</accession>
<evidence type="ECO:0000313" key="11">
    <source>
        <dbReference type="Proteomes" id="UP000572680"/>
    </source>
</evidence>
<keyword evidence="11" id="KW-1185">Reference proteome</keyword>
<evidence type="ECO:0000256" key="2">
    <source>
        <dbReference type="ARBA" id="ARBA00022448"/>
    </source>
</evidence>
<feature type="chain" id="PRO_5038875914" evidence="8">
    <location>
        <begin position="19"/>
        <end position="258"/>
    </location>
</feature>
<dbReference type="PANTHER" id="PTHR30151">
    <property type="entry name" value="ALKANE SULFONATE ABC TRANSPORTER-RELATED, MEMBRANE SUBUNIT"/>
    <property type="match status" value="1"/>
</dbReference>
<keyword evidence="4 7" id="KW-0812">Transmembrane</keyword>
<feature type="signal peptide" evidence="8">
    <location>
        <begin position="1"/>
        <end position="18"/>
    </location>
</feature>
<evidence type="ECO:0000256" key="7">
    <source>
        <dbReference type="RuleBase" id="RU363032"/>
    </source>
</evidence>